<reference evidence="1 2" key="1">
    <citation type="submission" date="2020-05" db="EMBL/GenBank/DDBJ databases">
        <title>Mucilaginibacter mali sp. nov.</title>
        <authorList>
            <person name="Kim H.S."/>
            <person name="Lee K.C."/>
            <person name="Suh M.K."/>
            <person name="Kim J.-S."/>
            <person name="Han K.-I."/>
            <person name="Eom M.K."/>
            <person name="Shin Y.K."/>
            <person name="Lee J.-S."/>
        </authorList>
    </citation>
    <scope>NUCLEOTIDE SEQUENCE [LARGE SCALE GENOMIC DNA]</scope>
    <source>
        <strain evidence="1 2">G2-14</strain>
    </source>
</reference>
<organism evidence="1 2">
    <name type="scientific">Mucilaginibacter mali</name>
    <dbReference type="NCBI Taxonomy" id="2740462"/>
    <lineage>
        <taxon>Bacteria</taxon>
        <taxon>Pseudomonadati</taxon>
        <taxon>Bacteroidota</taxon>
        <taxon>Sphingobacteriia</taxon>
        <taxon>Sphingobacteriales</taxon>
        <taxon>Sphingobacteriaceae</taxon>
        <taxon>Mucilaginibacter</taxon>
    </lineage>
</organism>
<dbReference type="KEGG" id="mmab:HQ865_21640"/>
<evidence type="ECO:0000313" key="2">
    <source>
        <dbReference type="Proteomes" id="UP000505355"/>
    </source>
</evidence>
<dbReference type="RefSeq" id="WP_173416903.1">
    <property type="nucleotide sequence ID" value="NZ_CP054139.1"/>
</dbReference>
<name>A0A7D4QHT5_9SPHI</name>
<keyword evidence="2" id="KW-1185">Reference proteome</keyword>
<accession>A0A7D4QHT5</accession>
<dbReference type="EMBL" id="CP054139">
    <property type="protein sequence ID" value="QKJ32252.1"/>
    <property type="molecule type" value="Genomic_DNA"/>
</dbReference>
<dbReference type="AlphaFoldDB" id="A0A7D4QHT5"/>
<evidence type="ECO:0000313" key="1">
    <source>
        <dbReference type="EMBL" id="QKJ32252.1"/>
    </source>
</evidence>
<gene>
    <name evidence="1" type="ORF">HQ865_21640</name>
</gene>
<sequence>MEAYKSIGPYELHPVKTRVALLVKMRFASINKLGTDYLDGHLVMVEPHPNDTIFYKIDNLNNRFFVHHFRLYNMADITPEFRRHMAIAYKVGLREHVK</sequence>
<proteinExistence type="predicted"/>
<dbReference type="Proteomes" id="UP000505355">
    <property type="component" value="Chromosome"/>
</dbReference>
<protein>
    <submittedName>
        <fullName evidence="1">Uncharacterized protein</fullName>
    </submittedName>
</protein>